<dbReference type="Pfam" id="PF11751">
    <property type="entry name" value="PorP_SprF"/>
    <property type="match status" value="1"/>
</dbReference>
<dbReference type="Proteomes" id="UP000808337">
    <property type="component" value="Unassembled WGS sequence"/>
</dbReference>
<name>A0A9D7SRE4_9BACT</name>
<accession>A0A9D7SRE4</accession>
<reference evidence="1 2" key="1">
    <citation type="submission" date="2020-10" db="EMBL/GenBank/DDBJ databases">
        <title>Connecting structure to function with the recovery of over 1000 high-quality activated sludge metagenome-assembled genomes encoding full-length rRNA genes using long-read sequencing.</title>
        <authorList>
            <person name="Singleton C.M."/>
            <person name="Petriglieri F."/>
            <person name="Kristensen J.M."/>
            <person name="Kirkegaard R.H."/>
            <person name="Michaelsen T.Y."/>
            <person name="Andersen M.H."/>
            <person name="Karst S.M."/>
            <person name="Dueholm M.S."/>
            <person name="Nielsen P.H."/>
            <person name="Albertsen M."/>
        </authorList>
    </citation>
    <scope>NUCLEOTIDE SEQUENCE [LARGE SCALE GENOMIC DNA]</scope>
    <source>
        <strain evidence="1">Ribe_18-Q3-R11-54_MAXAC.273</strain>
    </source>
</reference>
<gene>
    <name evidence="1" type="ORF">IPP15_04435</name>
</gene>
<dbReference type="InterPro" id="IPR019861">
    <property type="entry name" value="PorP/SprF_Bacteroidetes"/>
</dbReference>
<evidence type="ECO:0000313" key="1">
    <source>
        <dbReference type="EMBL" id="MBK9981662.1"/>
    </source>
</evidence>
<proteinExistence type="predicted"/>
<dbReference type="EMBL" id="JADKGY010000001">
    <property type="protein sequence ID" value="MBK9981662.1"/>
    <property type="molecule type" value="Genomic_DNA"/>
</dbReference>
<sequence length="324" mass="36088">MRTKLRYFFLGIFLMMMHWSVAQRVMQNSLYMFDRYAFNPAFGGMESSLVANLLYRTQWAGIPGNPETYMINAHMPFYLWHGAVGLELFNESIGAENQTAFLISYNYIRETPIGLFSLGLKAGMTQNSLDGTKLRTPDGFYEGGIIDHQDINLPNGAISGISPLFETGVYYAGDYFEAGLSMTGVYPGGISLGEGIHASPKPGFHFFGEYFIETFDQVSIYPVVYIKSDLVETQAELSVRAEWENIATAGIGYRGFGNNNLDALILTAGVRLSPKFYLNYAYDIGLSSLNSAHQGTHEILIRYNLGKMIGAGLPPRTIYNPRNL</sequence>
<protein>
    <submittedName>
        <fullName evidence="1">PorP/SprF family type IX secretion system membrane protein</fullName>
    </submittedName>
</protein>
<organism evidence="1 2">
    <name type="scientific">Candidatus Opimibacter skivensis</name>
    <dbReference type="NCBI Taxonomy" id="2982028"/>
    <lineage>
        <taxon>Bacteria</taxon>
        <taxon>Pseudomonadati</taxon>
        <taxon>Bacteroidota</taxon>
        <taxon>Saprospiria</taxon>
        <taxon>Saprospirales</taxon>
        <taxon>Saprospiraceae</taxon>
        <taxon>Candidatus Opimibacter</taxon>
    </lineage>
</organism>
<evidence type="ECO:0000313" key="2">
    <source>
        <dbReference type="Proteomes" id="UP000808337"/>
    </source>
</evidence>
<comment type="caution">
    <text evidence="1">The sequence shown here is derived from an EMBL/GenBank/DDBJ whole genome shotgun (WGS) entry which is preliminary data.</text>
</comment>
<dbReference type="NCBIfam" id="TIGR03519">
    <property type="entry name" value="T9SS_PorP_fam"/>
    <property type="match status" value="1"/>
</dbReference>
<dbReference type="AlphaFoldDB" id="A0A9D7SRE4"/>